<feature type="transmembrane region" description="Helical" evidence="1">
    <location>
        <begin position="258"/>
        <end position="278"/>
    </location>
</feature>
<dbReference type="RefSeq" id="WP_186991961.1">
    <property type="nucleotide sequence ID" value="NZ_CP052909.1"/>
</dbReference>
<dbReference type="InterPro" id="IPR021280">
    <property type="entry name" value="TMEM260-like"/>
</dbReference>
<feature type="transmembrane region" description="Helical" evidence="1">
    <location>
        <begin position="85"/>
        <end position="107"/>
    </location>
</feature>
<feature type="transmembrane region" description="Helical" evidence="1">
    <location>
        <begin position="290"/>
        <end position="310"/>
    </location>
</feature>
<feature type="transmembrane region" description="Helical" evidence="1">
    <location>
        <begin position="631"/>
        <end position="649"/>
    </location>
</feature>
<feature type="transmembrane region" description="Helical" evidence="1">
    <location>
        <begin position="569"/>
        <end position="587"/>
    </location>
</feature>
<dbReference type="PANTHER" id="PTHR16214">
    <property type="entry name" value="TRANSMEMBRANE PROTEIN 260"/>
    <property type="match status" value="1"/>
</dbReference>
<keyword evidence="1" id="KW-0812">Transmembrane</keyword>
<feature type="transmembrane region" description="Helical" evidence="1">
    <location>
        <begin position="599"/>
        <end position="619"/>
    </location>
</feature>
<feature type="transmembrane region" description="Helical" evidence="1">
    <location>
        <begin position="12"/>
        <end position="29"/>
    </location>
</feature>
<keyword evidence="1" id="KW-1133">Transmembrane helix</keyword>
<feature type="transmembrane region" description="Helical" evidence="1">
    <location>
        <begin position="147"/>
        <end position="165"/>
    </location>
</feature>
<keyword evidence="1" id="KW-0472">Membrane</keyword>
<dbReference type="EMBL" id="CP052909">
    <property type="protein sequence ID" value="QNJ97777.1"/>
    <property type="molecule type" value="Genomic_DNA"/>
</dbReference>
<dbReference type="PANTHER" id="PTHR16214:SF3">
    <property type="entry name" value="TRANSMEMBRANE PROTEIN 260"/>
    <property type="match status" value="1"/>
</dbReference>
<gene>
    <name evidence="2" type="ORF">ALE3EI_1211</name>
</gene>
<dbReference type="Proteomes" id="UP000515514">
    <property type="component" value="Chromosome"/>
</dbReference>
<feature type="transmembrane region" description="Helical" evidence="1">
    <location>
        <begin position="119"/>
        <end position="140"/>
    </location>
</feature>
<feature type="transmembrane region" description="Helical" evidence="1">
    <location>
        <begin position="177"/>
        <end position="207"/>
    </location>
</feature>
<dbReference type="KEGG" id="alti:ALE3EI_1211"/>
<sequence>MGSFQYQKWNNILGWFVFAVALLTYWLTVEPTASFWDAGEYITTASNLEVGHPPGAPLYQLLGAFFSIFAMEASSIALTINLMSVFASAFTILFMFWSLTILLTNLVSKNTEINKNNAIAILGSAAVGSLAFTFTDSFWYNAVEAEVYAAAALWMSALFYCGLRWEREMLTPRGNRWVILIAFLIGLSFGIHFMGLLTIPAIGFLYFFKHYKTITVRNFIVALVINVSILLFIFKLLLPMTLKFFSASELFFVNSIGLPFNSGTVIAGLLFIFLFYWGLRHTRKKHYVKLNTLLLCILFIFIGFSSWLMLPIRANAGTVINENNPNNARELLAYYNREQYPETHLFYGPLFTEAYAGLDRDNPYKDDKPKYEKDENAGKYVIVNNYKNAGQNTDDAHKAFLPRMWSPEHNANYLEFTNGLNFEVKREFRGEARLVEEVSKFKQAFAEGMVDSEEYDSFLKNFRDYLDIEKPSFFENIKFMFQYQFGYMYWRYFMWNFSGRQDDVQGQLDDLHGNWISGINFVDEWRLGSQENLPTDIKENKARNTYYFLPLILGILGLVLHFKNDSKNFWVLLVFFLFTGLALKVYLNERPFEPRERDYALVGSFYVFAIWIGFGVYALYELAKEYIKPKLAIPLVIGITTLAAPVLLATQNWDDHDRSGKYTARSMGKMYLDSCDENAILFTIGDNDTFALWYAQNIEGYRQDVRIVNTSLFQTDWYIDDMKKKAFSSDPIPSQLTHDKYKVGSRDFLFFQQTKQDTIDIKTWMNWVANDSPATTVELQSGQFANTFPSKVIRIPVDKEAVLRNGIVKQEDADKIVPYIDINVKDDILYKNRMMMLDVVANNNWERPIYFSGGSFGDDDYLWMKDYLQLEGVVYKLVPIRTPVDKKNPFDMGRIDSDKMYDIVMSWDWGNSGSPDIYHDVETRKNGITYRSNLARLAETLMNEGKNEKAEKVLDLAMEKMPVKYFEFYTLLEPYILGYFELDKPEKARAIYKDVSKKYQENLIYFSGMKIKRQYGLAEEIISNMERYRGLIDILIVYDTEEFAKAEATKFNDYLKLFRHFYNENEGIDMENELPIEDSLEMPMDSALLDGVEVEN</sequence>
<evidence type="ECO:0000313" key="3">
    <source>
        <dbReference type="Proteomes" id="UP000515514"/>
    </source>
</evidence>
<evidence type="ECO:0000313" key="2">
    <source>
        <dbReference type="EMBL" id="QNJ97777.1"/>
    </source>
</evidence>
<evidence type="ECO:0000256" key="1">
    <source>
        <dbReference type="SAM" id="Phobius"/>
    </source>
</evidence>
<accession>A0A7G8PTW1</accession>
<feature type="transmembrane region" description="Helical" evidence="1">
    <location>
        <begin position="58"/>
        <end position="78"/>
    </location>
</feature>
<dbReference type="AlphaFoldDB" id="A0A7G8PTW1"/>
<protein>
    <submittedName>
        <fullName evidence="2">Permease</fullName>
    </submittedName>
</protein>
<reference evidence="2 3" key="1">
    <citation type="submission" date="2020-04" db="EMBL/GenBank/DDBJ databases">
        <title>Genome sequence of Altibacter aquimarinus strain ALE3EI.</title>
        <authorList>
            <person name="Oh H.-M."/>
            <person name="Jang D."/>
        </authorList>
    </citation>
    <scope>NUCLEOTIDE SEQUENCE [LARGE SCALE GENOMIC DNA]</scope>
    <source>
        <strain evidence="2 3">ALE3EI</strain>
    </source>
</reference>
<dbReference type="Pfam" id="PF11028">
    <property type="entry name" value="TMEM260-like"/>
    <property type="match status" value="1"/>
</dbReference>
<feature type="transmembrane region" description="Helical" evidence="1">
    <location>
        <begin position="545"/>
        <end position="562"/>
    </location>
</feature>
<proteinExistence type="predicted"/>
<dbReference type="InterPro" id="IPR052724">
    <property type="entry name" value="GT117_domain-containing"/>
</dbReference>
<keyword evidence="3" id="KW-1185">Reference proteome</keyword>
<organism evidence="2 3">
    <name type="scientific">Constantimarinum furrinae</name>
    <dbReference type="NCBI Taxonomy" id="2562285"/>
    <lineage>
        <taxon>Bacteria</taxon>
        <taxon>Pseudomonadati</taxon>
        <taxon>Bacteroidota</taxon>
        <taxon>Flavobacteriia</taxon>
        <taxon>Flavobacteriales</taxon>
        <taxon>Flavobacteriaceae</taxon>
        <taxon>Altibacter/Constantimarinum group</taxon>
        <taxon>Constantimarinum</taxon>
    </lineage>
</organism>
<feature type="transmembrane region" description="Helical" evidence="1">
    <location>
        <begin position="219"/>
        <end position="238"/>
    </location>
</feature>
<name>A0A7G8PTW1_9FLAO</name>